<dbReference type="AlphaFoldDB" id="W2L6D0"/>
<name>W2L6D0_PHYNI</name>
<evidence type="ECO:0000256" key="1">
    <source>
        <dbReference type="SAM" id="MobiDB-lite"/>
    </source>
</evidence>
<organism evidence="2">
    <name type="scientific">Phytophthora nicotianae</name>
    <name type="common">Potato buckeye rot agent</name>
    <name type="synonym">Phytophthora parasitica</name>
    <dbReference type="NCBI Taxonomy" id="4792"/>
    <lineage>
        <taxon>Eukaryota</taxon>
        <taxon>Sar</taxon>
        <taxon>Stramenopiles</taxon>
        <taxon>Oomycota</taxon>
        <taxon>Peronosporomycetes</taxon>
        <taxon>Peronosporales</taxon>
        <taxon>Peronosporaceae</taxon>
        <taxon>Phytophthora</taxon>
    </lineage>
</organism>
<dbReference type="Proteomes" id="UP000054423">
    <property type="component" value="Unassembled WGS sequence"/>
</dbReference>
<sequence>LTSFRVIPPQAKHGLDRLARLPNNRFPIRPKQQRCTAEGRGEQWESAEQEQERREQQHRRIANWRKQKKKRMSALSDTRQQLEKTLQLRVDAARVATDRVTP</sequence>
<proteinExistence type="predicted"/>
<accession>W2L6D0</accession>
<dbReference type="EMBL" id="KI679722">
    <property type="protein sequence ID" value="ETL92976.1"/>
    <property type="molecule type" value="Genomic_DNA"/>
</dbReference>
<reference evidence="2" key="1">
    <citation type="submission" date="2013-11" db="EMBL/GenBank/DDBJ databases">
        <title>The Genome Sequence of Phytophthora parasitica CHvinca01.</title>
        <authorList>
            <consortium name="The Broad Institute Genomics Platform"/>
            <person name="Russ C."/>
            <person name="Tyler B."/>
            <person name="Panabieres F."/>
            <person name="Shan W."/>
            <person name="Tripathy S."/>
            <person name="Grunwald N."/>
            <person name="Machado M."/>
            <person name="Johnson C.S."/>
            <person name="Arredondo F."/>
            <person name="Hong C."/>
            <person name="Coffey M."/>
            <person name="Young S.K."/>
            <person name="Zeng Q."/>
            <person name="Gargeya S."/>
            <person name="Fitzgerald M."/>
            <person name="Abouelleil A."/>
            <person name="Alvarado L."/>
            <person name="Chapman S.B."/>
            <person name="Gainer-Dewar J."/>
            <person name="Goldberg J."/>
            <person name="Griggs A."/>
            <person name="Gujja S."/>
            <person name="Hansen M."/>
            <person name="Howarth C."/>
            <person name="Imamovic A."/>
            <person name="Ireland A."/>
            <person name="Larimer J."/>
            <person name="McCowan C."/>
            <person name="Murphy C."/>
            <person name="Pearson M."/>
            <person name="Poon T.W."/>
            <person name="Priest M."/>
            <person name="Roberts A."/>
            <person name="Saif S."/>
            <person name="Shea T."/>
            <person name="Sykes S."/>
            <person name="Wortman J."/>
            <person name="Nusbaum C."/>
            <person name="Birren B."/>
        </authorList>
    </citation>
    <scope>NUCLEOTIDE SEQUENCE [LARGE SCALE GENOMIC DNA]</scope>
    <source>
        <strain evidence="2">CHvinca01</strain>
    </source>
</reference>
<feature type="compositionally biased region" description="Basic residues" evidence="1">
    <location>
        <begin position="56"/>
        <end position="72"/>
    </location>
</feature>
<gene>
    <name evidence="2" type="ORF">L917_08776</name>
</gene>
<evidence type="ECO:0000313" key="2">
    <source>
        <dbReference type="EMBL" id="ETL92976.1"/>
    </source>
</evidence>
<protein>
    <submittedName>
        <fullName evidence="2">Uncharacterized protein</fullName>
    </submittedName>
</protein>
<feature type="region of interest" description="Disordered" evidence="1">
    <location>
        <begin position="26"/>
        <end position="79"/>
    </location>
</feature>
<feature type="non-terminal residue" evidence="2">
    <location>
        <position position="1"/>
    </location>
</feature>